<organism evidence="1">
    <name type="scientific">marine sediment metagenome</name>
    <dbReference type="NCBI Taxonomy" id="412755"/>
    <lineage>
        <taxon>unclassified sequences</taxon>
        <taxon>metagenomes</taxon>
        <taxon>ecological metagenomes</taxon>
    </lineage>
</organism>
<name>A0A0F9K8P0_9ZZZZ</name>
<dbReference type="GO" id="GO:0003677">
    <property type="term" value="F:DNA binding"/>
    <property type="evidence" value="ECO:0007669"/>
    <property type="project" value="InterPro"/>
</dbReference>
<accession>A0A0F9K8P0</accession>
<protein>
    <submittedName>
        <fullName evidence="1">Uncharacterized protein</fullName>
    </submittedName>
</protein>
<sequence length="122" mass="13563">MIRTMTLAELRWWMDVHSYDAKTLAAALGVSASTVRRWLAGTLPLTWVHVLAISEVGHSTTVSRTMATSLSVWMTARGYSGKTLAKELDVNPTAITRWRSGQRPIQRTVVLALRALDREAGR</sequence>
<reference evidence="1" key="1">
    <citation type="journal article" date="2015" name="Nature">
        <title>Complex archaea that bridge the gap between prokaryotes and eukaryotes.</title>
        <authorList>
            <person name="Spang A."/>
            <person name="Saw J.H."/>
            <person name="Jorgensen S.L."/>
            <person name="Zaremba-Niedzwiedzka K."/>
            <person name="Martijn J."/>
            <person name="Lind A.E."/>
            <person name="van Eijk R."/>
            <person name="Schleper C."/>
            <person name="Guy L."/>
            <person name="Ettema T.J."/>
        </authorList>
    </citation>
    <scope>NUCLEOTIDE SEQUENCE</scope>
</reference>
<dbReference type="Gene3D" id="1.10.260.40">
    <property type="entry name" value="lambda repressor-like DNA-binding domains"/>
    <property type="match status" value="1"/>
</dbReference>
<dbReference type="AlphaFoldDB" id="A0A0F9K8P0"/>
<evidence type="ECO:0000313" key="1">
    <source>
        <dbReference type="EMBL" id="KKM07538.1"/>
    </source>
</evidence>
<gene>
    <name evidence="1" type="ORF">LCGC14_1732930</name>
</gene>
<comment type="caution">
    <text evidence="1">The sequence shown here is derived from an EMBL/GenBank/DDBJ whole genome shotgun (WGS) entry which is preliminary data.</text>
</comment>
<proteinExistence type="predicted"/>
<dbReference type="SUPFAM" id="SSF47413">
    <property type="entry name" value="lambda repressor-like DNA-binding domains"/>
    <property type="match status" value="2"/>
</dbReference>
<dbReference type="EMBL" id="LAZR01015750">
    <property type="protein sequence ID" value="KKM07538.1"/>
    <property type="molecule type" value="Genomic_DNA"/>
</dbReference>
<dbReference type="InterPro" id="IPR010982">
    <property type="entry name" value="Lambda_DNA-bd_dom_sf"/>
</dbReference>